<evidence type="ECO:0000313" key="3">
    <source>
        <dbReference type="Proteomes" id="UP000543598"/>
    </source>
</evidence>
<dbReference type="Pfam" id="PF19736">
    <property type="entry name" value="DUF6226"/>
    <property type="match status" value="1"/>
</dbReference>
<sequence>MAGYRRPGIASVTPLDAGGHPIPYGDRWGQDGPPEESYSRTSNLDRFAPPHTVADALIAWLADEFVVTVTRDARLGADLMRARDDIVDAVRIVPDAQDAASLTVVFTSFPSVIVHAGVLHDFLFPVCGCDACDETWDRRADELEWTVRTVASGGYSEWIRHDRELGAGFRLDEPGVGGRSGEGRVVDISLERLSAAEPKLAALAGAWRAWPRRATDG</sequence>
<organism evidence="2 3">
    <name type="scientific">Microbacterium ulmi</name>
    <dbReference type="NCBI Taxonomy" id="179095"/>
    <lineage>
        <taxon>Bacteria</taxon>
        <taxon>Bacillati</taxon>
        <taxon>Actinomycetota</taxon>
        <taxon>Actinomycetes</taxon>
        <taxon>Micrococcales</taxon>
        <taxon>Microbacteriaceae</taxon>
        <taxon>Microbacterium</taxon>
    </lineage>
</organism>
<dbReference type="AlphaFoldDB" id="A0A7Y2Q2Q7"/>
<proteinExistence type="predicted"/>
<keyword evidence="3" id="KW-1185">Reference proteome</keyword>
<dbReference type="Proteomes" id="UP000543598">
    <property type="component" value="Unassembled WGS sequence"/>
</dbReference>
<name>A0A7Y2Q2Q7_9MICO</name>
<evidence type="ECO:0000313" key="2">
    <source>
        <dbReference type="EMBL" id="NNH04903.1"/>
    </source>
</evidence>
<reference evidence="2 3" key="1">
    <citation type="submission" date="2020-05" db="EMBL/GenBank/DDBJ databases">
        <title>MicrobeNet Type strains.</title>
        <authorList>
            <person name="Nicholson A.C."/>
        </authorList>
    </citation>
    <scope>NUCLEOTIDE SEQUENCE [LARGE SCALE GENOMIC DNA]</scope>
    <source>
        <strain evidence="2 3">JCM 14282</strain>
    </source>
</reference>
<dbReference type="EMBL" id="JABEMB010000026">
    <property type="protein sequence ID" value="NNH04903.1"/>
    <property type="molecule type" value="Genomic_DNA"/>
</dbReference>
<accession>A0A7Y2Q2Q7</accession>
<dbReference type="RefSeq" id="WP_167036995.1">
    <property type="nucleotide sequence ID" value="NZ_BAAANA010000001.1"/>
</dbReference>
<evidence type="ECO:0000256" key="1">
    <source>
        <dbReference type="SAM" id="MobiDB-lite"/>
    </source>
</evidence>
<comment type="caution">
    <text evidence="2">The sequence shown here is derived from an EMBL/GenBank/DDBJ whole genome shotgun (WGS) entry which is preliminary data.</text>
</comment>
<dbReference type="InterPro" id="IPR045773">
    <property type="entry name" value="DUF6226"/>
</dbReference>
<protein>
    <submittedName>
        <fullName evidence="2">Uncharacterized protein</fullName>
    </submittedName>
</protein>
<gene>
    <name evidence="2" type="ORF">HLA99_13705</name>
</gene>
<feature type="region of interest" description="Disordered" evidence="1">
    <location>
        <begin position="12"/>
        <end position="42"/>
    </location>
</feature>